<dbReference type="GO" id="GO:0006355">
    <property type="term" value="P:regulation of DNA-templated transcription"/>
    <property type="evidence" value="ECO:0007669"/>
    <property type="project" value="InterPro"/>
</dbReference>
<keyword evidence="7 13" id="KW-0808">Transferase</keyword>
<evidence type="ECO:0000256" key="2">
    <source>
        <dbReference type="ARBA" id="ARBA00004496"/>
    </source>
</evidence>
<keyword evidence="4" id="KW-0963">Cytoplasm</keyword>
<dbReference type="InterPro" id="IPR001678">
    <property type="entry name" value="MeTrfase_RsmB-F_NOP2_dom"/>
</dbReference>
<dbReference type="CDD" id="cd02440">
    <property type="entry name" value="AdoMet_MTases"/>
    <property type="match status" value="1"/>
</dbReference>
<evidence type="ECO:0000256" key="12">
    <source>
        <dbReference type="ARBA" id="ARBA00047283"/>
    </source>
</evidence>
<dbReference type="PANTHER" id="PTHR22807:SF61">
    <property type="entry name" value="NOL1_NOP2_SUN FAMILY PROTEIN _ ANTITERMINATION NUSB DOMAIN-CONTAINING PROTEIN"/>
    <property type="match status" value="1"/>
</dbReference>
<gene>
    <name evidence="15" type="ORF">SAMN05216175_10160</name>
</gene>
<feature type="binding site" evidence="13">
    <location>
        <position position="319"/>
    </location>
    <ligand>
        <name>S-adenosyl-L-methionine</name>
        <dbReference type="ChEBI" id="CHEBI:59789"/>
    </ligand>
</feature>
<dbReference type="Gene3D" id="1.10.287.730">
    <property type="entry name" value="Helix hairpin bin"/>
    <property type="match status" value="1"/>
</dbReference>
<dbReference type="InterPro" id="IPR049560">
    <property type="entry name" value="MeTrfase_RsmB-F_NOP2_cat"/>
</dbReference>
<evidence type="ECO:0000256" key="7">
    <source>
        <dbReference type="ARBA" id="ARBA00022679"/>
    </source>
</evidence>
<feature type="domain" description="SAM-dependent MTase RsmB/NOP-type" evidence="14">
    <location>
        <begin position="162"/>
        <end position="430"/>
    </location>
</feature>
<feature type="binding site" evidence="13">
    <location>
        <begin position="252"/>
        <end position="258"/>
    </location>
    <ligand>
        <name>S-adenosyl-L-methionine</name>
        <dbReference type="ChEBI" id="CHEBI:59789"/>
    </ligand>
</feature>
<dbReference type="PROSITE" id="PS51686">
    <property type="entry name" value="SAM_MT_RSMB_NOP"/>
    <property type="match status" value="1"/>
</dbReference>
<dbReference type="GO" id="GO:0070475">
    <property type="term" value="P:rRNA base methylation"/>
    <property type="evidence" value="ECO:0007669"/>
    <property type="project" value="TreeGrafter"/>
</dbReference>
<dbReference type="Proteomes" id="UP000198623">
    <property type="component" value="Unassembled WGS sequence"/>
</dbReference>
<dbReference type="Gene3D" id="1.10.940.10">
    <property type="entry name" value="NusB-like"/>
    <property type="match status" value="1"/>
</dbReference>
<sequence length="434" mass="48898">MINVRGLAALAIAPLLEDKGSLKQTLTESLLRCDDKDRALLRQLCYGTTRNYPKLQLIADALLERPIRKSDTHIRALLLVGLYQLLEMRIPAHAAISETVEATHQLEAARASGLLNAILRRFSREKDQIIESLYDEQVFLFNHPNWFIEKLKHNWPEFWQEILTQNNVQAPMTVRVNQLHVSRETYLSRLESAGISAMPCAYSMQGITLNSAVDVHELPGFAEGDVSVQDEAAQLSSSLLAAQEGDKILDACAAPGGKLCHLLESSPNITVDALEISAKRADRINENLQRLKLNARIIIADATSTEWWDQKEYDKILVDAPCSATGVIRRNPDIKILRKAEEIHQLSNLQLKILNNLWHMLKRGGTLVYATCSIFPQENERLIERFIKENSDAIHKPIDASWGLERPFGKQLFPQPNGHDGFFYATLKKATDPT</sequence>
<evidence type="ECO:0000256" key="3">
    <source>
        <dbReference type="ARBA" id="ARBA00012140"/>
    </source>
</evidence>
<feature type="binding site" evidence="13">
    <location>
        <position position="301"/>
    </location>
    <ligand>
        <name>S-adenosyl-L-methionine</name>
        <dbReference type="ChEBI" id="CHEBI:59789"/>
    </ligand>
</feature>
<dbReference type="Pfam" id="PF01189">
    <property type="entry name" value="Methyltr_RsmB-F"/>
    <property type="match status" value="1"/>
</dbReference>
<evidence type="ECO:0000256" key="13">
    <source>
        <dbReference type="PROSITE-ProRule" id="PRU01023"/>
    </source>
</evidence>
<evidence type="ECO:0000256" key="5">
    <source>
        <dbReference type="ARBA" id="ARBA00022552"/>
    </source>
</evidence>
<comment type="similarity">
    <text evidence="13">Belongs to the class I-like SAM-binding methyltransferase superfamily. RsmB/NOP family.</text>
</comment>
<evidence type="ECO:0000313" key="15">
    <source>
        <dbReference type="EMBL" id="SFF79054.1"/>
    </source>
</evidence>
<keyword evidence="16" id="KW-1185">Reference proteome</keyword>
<keyword evidence="6 13" id="KW-0489">Methyltransferase</keyword>
<comment type="function">
    <text evidence="1">Specifically methylates the cytosine at position 967 (m5C967) of 16S rRNA.</text>
</comment>
<organism evidence="15 16">
    <name type="scientific">Neptunomonas qingdaonensis</name>
    <dbReference type="NCBI Taxonomy" id="1045558"/>
    <lineage>
        <taxon>Bacteria</taxon>
        <taxon>Pseudomonadati</taxon>
        <taxon>Pseudomonadota</taxon>
        <taxon>Gammaproteobacteria</taxon>
        <taxon>Oceanospirillales</taxon>
        <taxon>Oceanospirillaceae</taxon>
        <taxon>Neptunomonas</taxon>
    </lineage>
</organism>
<evidence type="ECO:0000256" key="11">
    <source>
        <dbReference type="ARBA" id="ARBA00031088"/>
    </source>
</evidence>
<dbReference type="SUPFAM" id="SSF53335">
    <property type="entry name" value="S-adenosyl-L-methionine-dependent methyltransferases"/>
    <property type="match status" value="1"/>
</dbReference>
<dbReference type="RefSeq" id="WP_198064085.1">
    <property type="nucleotide sequence ID" value="NZ_FOOU01000001.1"/>
</dbReference>
<evidence type="ECO:0000256" key="4">
    <source>
        <dbReference type="ARBA" id="ARBA00022490"/>
    </source>
</evidence>
<evidence type="ECO:0000256" key="1">
    <source>
        <dbReference type="ARBA" id="ARBA00002724"/>
    </source>
</evidence>
<dbReference type="GO" id="GO:0003723">
    <property type="term" value="F:RNA binding"/>
    <property type="evidence" value="ECO:0007669"/>
    <property type="project" value="UniProtKB-UniRule"/>
</dbReference>
<keyword evidence="9 13" id="KW-0694">RNA-binding</keyword>
<evidence type="ECO:0000256" key="8">
    <source>
        <dbReference type="ARBA" id="ARBA00022691"/>
    </source>
</evidence>
<dbReference type="Gene3D" id="3.30.70.1170">
    <property type="entry name" value="Sun protein, domain 3"/>
    <property type="match status" value="1"/>
</dbReference>
<evidence type="ECO:0000313" key="16">
    <source>
        <dbReference type="Proteomes" id="UP000198623"/>
    </source>
</evidence>
<proteinExistence type="inferred from homology"/>
<comment type="catalytic activity">
    <reaction evidence="12">
        <text>cytidine(967) in 16S rRNA + S-adenosyl-L-methionine = 5-methylcytidine(967) in 16S rRNA + S-adenosyl-L-homocysteine + H(+)</text>
        <dbReference type="Rhea" id="RHEA:42748"/>
        <dbReference type="Rhea" id="RHEA-COMP:10219"/>
        <dbReference type="Rhea" id="RHEA-COMP:10220"/>
        <dbReference type="ChEBI" id="CHEBI:15378"/>
        <dbReference type="ChEBI" id="CHEBI:57856"/>
        <dbReference type="ChEBI" id="CHEBI:59789"/>
        <dbReference type="ChEBI" id="CHEBI:74483"/>
        <dbReference type="ChEBI" id="CHEBI:82748"/>
        <dbReference type="EC" id="2.1.1.176"/>
    </reaction>
</comment>
<dbReference type="Gene3D" id="3.40.50.150">
    <property type="entry name" value="Vaccinia Virus protein VP39"/>
    <property type="match status" value="1"/>
</dbReference>
<dbReference type="STRING" id="1045558.SAMN05216175_10160"/>
<keyword evidence="8 13" id="KW-0949">S-adenosyl-L-methionine</keyword>
<protein>
    <recommendedName>
        <fullName evidence="3">16S rRNA (cytosine(967)-C(5))-methyltransferase</fullName>
        <ecNumber evidence="3">2.1.1.176</ecNumber>
    </recommendedName>
    <alternativeName>
        <fullName evidence="10">16S rRNA m5C967 methyltransferase</fullName>
    </alternativeName>
    <alternativeName>
        <fullName evidence="11">rRNA (cytosine-C(5)-)-methyltransferase RsmB</fullName>
    </alternativeName>
</protein>
<dbReference type="InterPro" id="IPR054728">
    <property type="entry name" value="RsmB-like_ferredoxin"/>
</dbReference>
<name>A0A1I2LIC6_9GAMM</name>
<keyword evidence="5" id="KW-0698">rRNA processing</keyword>
<dbReference type="Pfam" id="PF22458">
    <property type="entry name" value="RsmF-B_ferredox"/>
    <property type="match status" value="1"/>
</dbReference>
<dbReference type="PANTHER" id="PTHR22807">
    <property type="entry name" value="NOP2 YEAST -RELATED NOL1/NOP2/FMU SUN DOMAIN-CONTAINING"/>
    <property type="match status" value="1"/>
</dbReference>
<evidence type="ECO:0000259" key="14">
    <source>
        <dbReference type="PROSITE" id="PS51686"/>
    </source>
</evidence>
<dbReference type="NCBIfam" id="TIGR00563">
    <property type="entry name" value="rsmB"/>
    <property type="match status" value="1"/>
</dbReference>
<dbReference type="GO" id="GO:0009383">
    <property type="term" value="F:rRNA (cytosine-C5-)-methyltransferase activity"/>
    <property type="evidence" value="ECO:0007669"/>
    <property type="project" value="TreeGrafter"/>
</dbReference>
<dbReference type="FunFam" id="3.40.50.150:FF:000022">
    <property type="entry name" value="Ribosomal RNA small subunit methyltransferase B"/>
    <property type="match status" value="1"/>
</dbReference>
<reference evidence="16" key="1">
    <citation type="submission" date="2016-10" db="EMBL/GenBank/DDBJ databases">
        <authorList>
            <person name="Varghese N."/>
            <person name="Submissions S."/>
        </authorList>
    </citation>
    <scope>NUCLEOTIDE SEQUENCE [LARGE SCALE GENOMIC DNA]</scope>
    <source>
        <strain evidence="16">CGMCC 1.10971</strain>
    </source>
</reference>
<dbReference type="EMBL" id="FOOU01000001">
    <property type="protein sequence ID" value="SFF79054.1"/>
    <property type="molecule type" value="Genomic_DNA"/>
</dbReference>
<evidence type="ECO:0000256" key="10">
    <source>
        <dbReference type="ARBA" id="ARBA00030399"/>
    </source>
</evidence>
<dbReference type="InterPro" id="IPR029063">
    <property type="entry name" value="SAM-dependent_MTases_sf"/>
</dbReference>
<comment type="subcellular location">
    <subcellularLocation>
        <location evidence="2">Cytoplasm</location>
    </subcellularLocation>
</comment>
<dbReference type="NCBIfam" id="NF011494">
    <property type="entry name" value="PRK14902.1"/>
    <property type="match status" value="1"/>
</dbReference>
<feature type="active site" description="Nucleophile" evidence="13">
    <location>
        <position position="372"/>
    </location>
</feature>
<dbReference type="FunFam" id="3.30.70.1170:FF:000002">
    <property type="entry name" value="Ribosomal RNA small subunit methyltransferase B"/>
    <property type="match status" value="1"/>
</dbReference>
<dbReference type="SUPFAM" id="SSF48013">
    <property type="entry name" value="NusB-like"/>
    <property type="match status" value="1"/>
</dbReference>
<dbReference type="InterPro" id="IPR035926">
    <property type="entry name" value="NusB-like_sf"/>
</dbReference>
<dbReference type="EC" id="2.1.1.176" evidence="3"/>
<dbReference type="Pfam" id="PF01029">
    <property type="entry name" value="NusB"/>
    <property type="match status" value="1"/>
</dbReference>
<dbReference type="InterPro" id="IPR004573">
    <property type="entry name" value="rRNA_ssu_MeTfrase_B"/>
</dbReference>
<dbReference type="AlphaFoldDB" id="A0A1I2LIC6"/>
<evidence type="ECO:0000256" key="6">
    <source>
        <dbReference type="ARBA" id="ARBA00022603"/>
    </source>
</evidence>
<dbReference type="PRINTS" id="PR02008">
    <property type="entry name" value="RCMTFAMILY"/>
</dbReference>
<dbReference type="InterPro" id="IPR023267">
    <property type="entry name" value="RCMT"/>
</dbReference>
<evidence type="ECO:0000256" key="9">
    <source>
        <dbReference type="ARBA" id="ARBA00022884"/>
    </source>
</evidence>
<dbReference type="InterPro" id="IPR006027">
    <property type="entry name" value="NusB_RsmB_TIM44"/>
</dbReference>
<feature type="binding site" evidence="13">
    <location>
        <position position="275"/>
    </location>
    <ligand>
        <name>S-adenosyl-L-methionine</name>
        <dbReference type="ChEBI" id="CHEBI:59789"/>
    </ligand>
</feature>
<dbReference type="GO" id="GO:0005829">
    <property type="term" value="C:cytosol"/>
    <property type="evidence" value="ECO:0007669"/>
    <property type="project" value="TreeGrafter"/>
</dbReference>
<accession>A0A1I2LIC6</accession>
<dbReference type="NCBIfam" id="NF008149">
    <property type="entry name" value="PRK10901.1"/>
    <property type="match status" value="1"/>
</dbReference>